<dbReference type="NCBIfam" id="NF009923">
    <property type="entry name" value="PRK13384.1"/>
    <property type="match status" value="1"/>
</dbReference>
<evidence type="ECO:0000256" key="14">
    <source>
        <dbReference type="RuleBase" id="RU004161"/>
    </source>
</evidence>
<feature type="active site" description="Schiff-base intermediate with substrate" evidence="9">
    <location>
        <position position="203"/>
    </location>
</feature>
<feature type="binding site" evidence="12">
    <location>
        <position position="240"/>
    </location>
    <ligand>
        <name>Mg(2+)</name>
        <dbReference type="ChEBI" id="CHEBI:18420"/>
    </ligand>
</feature>
<evidence type="ECO:0000256" key="5">
    <source>
        <dbReference type="ARBA" id="ARBA00023133"/>
    </source>
</evidence>
<dbReference type="SUPFAM" id="SSF51569">
    <property type="entry name" value="Aldolase"/>
    <property type="match status" value="1"/>
</dbReference>
<feature type="binding site" evidence="11">
    <location>
        <position position="128"/>
    </location>
    <ligand>
        <name>Zn(2+)</name>
        <dbReference type="ChEBI" id="CHEBI:29105"/>
        <note>catalytic</note>
    </ligand>
</feature>
<dbReference type="NCBIfam" id="NF006762">
    <property type="entry name" value="PRK09283.1"/>
    <property type="match status" value="1"/>
</dbReference>
<keyword evidence="11" id="KW-0862">Zinc</keyword>
<dbReference type="UniPathway" id="UPA00251">
    <property type="reaction ID" value="UER00318"/>
</dbReference>
<dbReference type="AlphaFoldDB" id="A0A6J5FPI9"/>
<comment type="catalytic activity">
    <reaction evidence="8 13">
        <text>2 5-aminolevulinate = porphobilinogen + 2 H2O + H(+)</text>
        <dbReference type="Rhea" id="RHEA:24064"/>
        <dbReference type="ChEBI" id="CHEBI:15377"/>
        <dbReference type="ChEBI" id="CHEBI:15378"/>
        <dbReference type="ChEBI" id="CHEBI:58126"/>
        <dbReference type="ChEBI" id="CHEBI:356416"/>
        <dbReference type="EC" id="4.2.1.24"/>
    </reaction>
</comment>
<dbReference type="InterPro" id="IPR001731">
    <property type="entry name" value="ALAD"/>
</dbReference>
<evidence type="ECO:0000256" key="10">
    <source>
        <dbReference type="PIRSR" id="PIRSR001415-2"/>
    </source>
</evidence>
<evidence type="ECO:0000256" key="1">
    <source>
        <dbReference type="ARBA" id="ARBA00004694"/>
    </source>
</evidence>
<accession>A0A6J5FPI9</accession>
<dbReference type="EMBL" id="CADIKL010000005">
    <property type="protein sequence ID" value="CAB3782062.1"/>
    <property type="molecule type" value="Genomic_DNA"/>
</dbReference>
<dbReference type="GO" id="GO:0005829">
    <property type="term" value="C:cytosol"/>
    <property type="evidence" value="ECO:0007669"/>
    <property type="project" value="TreeGrafter"/>
</dbReference>
<dbReference type="GO" id="GO:0008270">
    <property type="term" value="F:zinc ion binding"/>
    <property type="evidence" value="ECO:0007669"/>
    <property type="project" value="TreeGrafter"/>
</dbReference>
<dbReference type="Proteomes" id="UP000494119">
    <property type="component" value="Unassembled WGS sequence"/>
</dbReference>
<dbReference type="PANTHER" id="PTHR11458">
    <property type="entry name" value="DELTA-AMINOLEVULINIC ACID DEHYDRATASE"/>
    <property type="match status" value="1"/>
</dbReference>
<evidence type="ECO:0000256" key="6">
    <source>
        <dbReference type="ARBA" id="ARBA00023239"/>
    </source>
</evidence>
<evidence type="ECO:0000256" key="3">
    <source>
        <dbReference type="ARBA" id="ARBA00012053"/>
    </source>
</evidence>
<feature type="binding site" evidence="10">
    <location>
        <position position="213"/>
    </location>
    <ligand>
        <name>5-aminolevulinate</name>
        <dbReference type="ChEBI" id="CHEBI:356416"/>
        <label>1</label>
    </ligand>
</feature>
<dbReference type="InterPro" id="IPR013785">
    <property type="entry name" value="Aldolase_TIM"/>
</dbReference>
<dbReference type="PIRSF" id="PIRSF001415">
    <property type="entry name" value="Porphbilin_synth"/>
    <property type="match status" value="1"/>
</dbReference>
<keyword evidence="7 13" id="KW-0627">Porphyrin biosynthesis</keyword>
<dbReference type="CDD" id="cd00384">
    <property type="entry name" value="ALAD_PBGS"/>
    <property type="match status" value="1"/>
</dbReference>
<reference evidence="15 16" key="1">
    <citation type="submission" date="2020-04" db="EMBL/GenBank/DDBJ databases">
        <authorList>
            <person name="De Canck E."/>
        </authorList>
    </citation>
    <scope>NUCLEOTIDE SEQUENCE [LARGE SCALE GENOMIC DNA]</scope>
    <source>
        <strain evidence="15 16">LMG 28688</strain>
    </source>
</reference>
<comment type="subunit">
    <text evidence="13">Homooctamer.</text>
</comment>
<dbReference type="Gene3D" id="3.20.20.70">
    <property type="entry name" value="Aldolase class I"/>
    <property type="match status" value="1"/>
</dbReference>
<evidence type="ECO:0000256" key="2">
    <source>
        <dbReference type="ARBA" id="ARBA00008055"/>
    </source>
</evidence>
<name>A0A6J5FPI9_9BURK</name>
<dbReference type="EC" id="4.2.1.24" evidence="3 13"/>
<dbReference type="FunFam" id="3.20.20.70:FF:000019">
    <property type="entry name" value="Delta-aminolevulinic acid dehydratase"/>
    <property type="match status" value="1"/>
</dbReference>
<keyword evidence="5" id="KW-0350">Heme biosynthesis</keyword>
<keyword evidence="6 13" id="KW-0456">Lyase</keyword>
<proteinExistence type="inferred from homology"/>
<feature type="binding site" evidence="10">
    <location>
        <position position="320"/>
    </location>
    <ligand>
        <name>5-aminolevulinate</name>
        <dbReference type="ChEBI" id="CHEBI:356416"/>
        <label>2</label>
    </ligand>
</feature>
<comment type="pathway">
    <text evidence="1">Porphyrin-containing compound metabolism; protoporphyrin-IX biosynthesis; coproporphyrinogen-III from 5-aminolevulinate: step 1/4.</text>
</comment>
<feature type="binding site" evidence="10">
    <location>
        <position position="281"/>
    </location>
    <ligand>
        <name>5-aminolevulinate</name>
        <dbReference type="ChEBI" id="CHEBI:356416"/>
        <label>2</label>
    </ligand>
</feature>
<organism evidence="15 16">
    <name type="scientific">Paraburkholderia caffeinitolerans</name>
    <dbReference type="NCBI Taxonomy" id="1723730"/>
    <lineage>
        <taxon>Bacteria</taxon>
        <taxon>Pseudomonadati</taxon>
        <taxon>Pseudomonadota</taxon>
        <taxon>Betaproteobacteria</taxon>
        <taxon>Burkholderiales</taxon>
        <taxon>Burkholderiaceae</taxon>
        <taxon>Paraburkholderia</taxon>
    </lineage>
</organism>
<dbReference type="InterPro" id="IPR030656">
    <property type="entry name" value="ALAD_AS"/>
</dbReference>
<evidence type="ECO:0000313" key="16">
    <source>
        <dbReference type="Proteomes" id="UP000494119"/>
    </source>
</evidence>
<keyword evidence="11" id="KW-0479">Metal-binding</keyword>
<evidence type="ECO:0000256" key="11">
    <source>
        <dbReference type="PIRSR" id="PIRSR001415-3"/>
    </source>
</evidence>
<protein>
    <recommendedName>
        <fullName evidence="4 13">Delta-aminolevulinic acid dehydratase</fullName>
        <ecNumber evidence="3 13">4.2.1.24</ecNumber>
    </recommendedName>
</protein>
<evidence type="ECO:0000256" key="4">
    <source>
        <dbReference type="ARBA" id="ARBA00020771"/>
    </source>
</evidence>
<evidence type="ECO:0000256" key="9">
    <source>
        <dbReference type="PIRSR" id="PIRSR001415-1"/>
    </source>
</evidence>
<keyword evidence="16" id="KW-1185">Reference proteome</keyword>
<evidence type="ECO:0000256" key="13">
    <source>
        <dbReference type="RuleBase" id="RU000515"/>
    </source>
</evidence>
<dbReference type="PROSITE" id="PS00169">
    <property type="entry name" value="D_ALA_DEHYDRATASE"/>
    <property type="match status" value="1"/>
</dbReference>
<evidence type="ECO:0000256" key="8">
    <source>
        <dbReference type="ARBA" id="ARBA00047651"/>
    </source>
</evidence>
<sequence length="330" mass="35898">MTDWTKKLNTPTFTRLRRLRRSPALRELFTEVEFSLDDLVLPIFVDEGTTDFTPIKSMPGVSRIPENKLEREIEKYARAGIKSVMTFGISHHKDHAGSDTWRPDGLVARMASRIKKSVPDMIVMSDTCFCEYTTHGHCGVVHNGDVENDATLLNLGKQAVAAAQAGADVIAPSAAMDGQVAAIRAALDANGLTGTPVFSYSTKFASALYGPFREAAESALLGDRKAYQMNPMNRREAVRESLADEAEGADALMVKPAGAYLDIIREIRDATRLPLGAYQVSGEYAMIKFAAAAGAIDEARVVRETIGAIKRAGADMIFTYFAMDLALQGI</sequence>
<dbReference type="GO" id="GO:0004655">
    <property type="term" value="F:porphobilinogen synthase activity"/>
    <property type="evidence" value="ECO:0007669"/>
    <property type="project" value="UniProtKB-EC"/>
</dbReference>
<gene>
    <name evidence="15" type="primary">hemB_1</name>
    <name evidence="15" type="ORF">LMG28688_01419</name>
</gene>
<feature type="binding site" evidence="11">
    <location>
        <position position="130"/>
    </location>
    <ligand>
        <name>Zn(2+)</name>
        <dbReference type="ChEBI" id="CHEBI:29105"/>
        <note>catalytic</note>
    </ligand>
</feature>
<feature type="binding site" evidence="10">
    <location>
        <position position="224"/>
    </location>
    <ligand>
        <name>5-aminolevulinate</name>
        <dbReference type="ChEBI" id="CHEBI:356416"/>
        <label>1</label>
    </ligand>
</feature>
<comment type="similarity">
    <text evidence="2 14">Belongs to the ALAD family.</text>
</comment>
<feature type="active site" description="Schiff-base intermediate with substrate" evidence="9">
    <location>
        <position position="255"/>
    </location>
</feature>
<dbReference type="SMART" id="SM01004">
    <property type="entry name" value="ALAD"/>
    <property type="match status" value="1"/>
</dbReference>
<dbReference type="GO" id="GO:0006782">
    <property type="term" value="P:protoporphyrinogen IX biosynthetic process"/>
    <property type="evidence" value="ECO:0007669"/>
    <property type="project" value="UniProtKB-UniPathway"/>
</dbReference>
<keyword evidence="12" id="KW-0460">Magnesium</keyword>
<evidence type="ECO:0000313" key="15">
    <source>
        <dbReference type="EMBL" id="CAB3782062.1"/>
    </source>
</evidence>
<dbReference type="PANTHER" id="PTHR11458:SF1">
    <property type="entry name" value="DELTA-AMINOLEVULINIC ACID DEHYDRATASE"/>
    <property type="match status" value="1"/>
</dbReference>
<evidence type="ECO:0000256" key="7">
    <source>
        <dbReference type="ARBA" id="ARBA00023244"/>
    </source>
</evidence>
<feature type="binding site" evidence="11">
    <location>
        <position position="138"/>
    </location>
    <ligand>
        <name>Zn(2+)</name>
        <dbReference type="ChEBI" id="CHEBI:29105"/>
        <note>catalytic</note>
    </ligand>
</feature>
<dbReference type="Pfam" id="PF00490">
    <property type="entry name" value="ALAD"/>
    <property type="match status" value="1"/>
</dbReference>
<dbReference type="PRINTS" id="PR00144">
    <property type="entry name" value="DALDHYDRTASE"/>
</dbReference>
<evidence type="ECO:0000256" key="12">
    <source>
        <dbReference type="PIRSR" id="PIRSR001415-5"/>
    </source>
</evidence>